<proteinExistence type="predicted"/>
<evidence type="ECO:0000313" key="2">
    <source>
        <dbReference type="EMBL" id="ROL03940.1"/>
    </source>
</evidence>
<keyword evidence="3" id="KW-1185">Reference proteome</keyword>
<feature type="compositionally biased region" description="Polar residues" evidence="1">
    <location>
        <begin position="46"/>
        <end position="58"/>
    </location>
</feature>
<feature type="compositionally biased region" description="Low complexity" evidence="1">
    <location>
        <begin position="98"/>
        <end position="109"/>
    </location>
</feature>
<evidence type="ECO:0000256" key="1">
    <source>
        <dbReference type="SAM" id="MobiDB-lite"/>
    </source>
</evidence>
<feature type="region of interest" description="Disordered" evidence="1">
    <location>
        <begin position="185"/>
        <end position="236"/>
    </location>
</feature>
<protein>
    <submittedName>
        <fullName evidence="2">Uncharacterized protein</fullName>
    </submittedName>
</protein>
<dbReference type="EMBL" id="RJVU01054598">
    <property type="protein sequence ID" value="ROL03940.1"/>
    <property type="molecule type" value="Genomic_DNA"/>
</dbReference>
<dbReference type="OrthoDB" id="8946670at2759"/>
<dbReference type="AlphaFoldDB" id="A0A3N0Y141"/>
<feature type="region of interest" description="Disordered" evidence="1">
    <location>
        <begin position="426"/>
        <end position="454"/>
    </location>
</feature>
<feature type="compositionally biased region" description="Low complexity" evidence="1">
    <location>
        <begin position="59"/>
        <end position="73"/>
    </location>
</feature>
<gene>
    <name evidence="2" type="ORF">DPX16_23375</name>
</gene>
<feature type="compositionally biased region" description="Polar residues" evidence="1">
    <location>
        <begin position="341"/>
        <end position="353"/>
    </location>
</feature>
<comment type="caution">
    <text evidence="2">The sequence shown here is derived from an EMBL/GenBank/DDBJ whole genome shotgun (WGS) entry which is preliminary data.</text>
</comment>
<feature type="compositionally biased region" description="Polar residues" evidence="1">
    <location>
        <begin position="288"/>
        <end position="321"/>
    </location>
</feature>
<organism evidence="2 3">
    <name type="scientific">Anabarilius grahami</name>
    <name type="common">Kanglang fish</name>
    <name type="synonym">Barilius grahami</name>
    <dbReference type="NCBI Taxonomy" id="495550"/>
    <lineage>
        <taxon>Eukaryota</taxon>
        <taxon>Metazoa</taxon>
        <taxon>Chordata</taxon>
        <taxon>Craniata</taxon>
        <taxon>Vertebrata</taxon>
        <taxon>Euteleostomi</taxon>
        <taxon>Actinopterygii</taxon>
        <taxon>Neopterygii</taxon>
        <taxon>Teleostei</taxon>
        <taxon>Ostariophysi</taxon>
        <taxon>Cypriniformes</taxon>
        <taxon>Xenocyprididae</taxon>
        <taxon>Xenocypridinae</taxon>
        <taxon>Xenocypridinae incertae sedis</taxon>
        <taxon>Anabarilius</taxon>
    </lineage>
</organism>
<feature type="region of interest" description="Disordered" evidence="1">
    <location>
        <begin position="1"/>
        <end position="172"/>
    </location>
</feature>
<accession>A0A3N0Y141</accession>
<feature type="compositionally biased region" description="Low complexity" evidence="1">
    <location>
        <begin position="10"/>
        <end position="30"/>
    </location>
</feature>
<evidence type="ECO:0000313" key="3">
    <source>
        <dbReference type="Proteomes" id="UP000281406"/>
    </source>
</evidence>
<reference evidence="2 3" key="1">
    <citation type="submission" date="2018-10" db="EMBL/GenBank/DDBJ databases">
        <title>Genome assembly for a Yunnan-Guizhou Plateau 3E fish, Anabarilius grahami (Regan), and its evolutionary and genetic applications.</title>
        <authorList>
            <person name="Jiang W."/>
        </authorList>
    </citation>
    <scope>NUCLEOTIDE SEQUENCE [LARGE SCALE GENOMIC DNA]</scope>
    <source>
        <strain evidence="2">AG-KIZ</strain>
        <tissue evidence="2">Muscle</tissue>
    </source>
</reference>
<feature type="region of interest" description="Disordered" evidence="1">
    <location>
        <begin position="277"/>
        <end position="375"/>
    </location>
</feature>
<feature type="compositionally biased region" description="Gly residues" evidence="1">
    <location>
        <begin position="330"/>
        <end position="340"/>
    </location>
</feature>
<name>A0A3N0Y141_ANAGA</name>
<dbReference type="Proteomes" id="UP000281406">
    <property type="component" value="Unassembled WGS sequence"/>
</dbReference>
<sequence length="573" mass="59263">MGYPNGGTKGPKPGYGAKAGPSNGQGAKPNGYGGYPNGGAANQPNTGSSLQNMGYPNSGTKGPKPGYGAKAGPSSGQGFKPNGSLLQNMGYPNGGAKGPKPGYGAKAGPSIGQGAKPNGYMPLTTGKGVSNRKGPKGEILSPEEPSHLPVTSNTKGFLPLSGREPNTGLFPEQTKDLPAVLQQTKGQNLHPQGKAPNSMVPQPAPNPFMQGPSSYKPSKAYKPPTPLIPQNKAPKPVAPVVPQTILAHESAPIPQVLSQEQNISPVVPQPIMPQASISSQAPLVPESARSTPEMQTSKIQMKNPTTSNPELTGLGQPNGQVQGAIPSKPGIGGLPFGGSPNGYQTNPSGQYGNDGQRYGAKPYNPKALGKYGSPESLYNPETVSLGGDAKSAKYGNPSVSYELLGPVTDGQSVDENRSLEALHQGPEIDGQQSIDHYGDGEVPPHPDAPGAGEANAQSIEKYGTGDYTDGRVQPEVVSFPGFPTVGPAPDIPAVTSLDSTLSLDGSSSVPVTVPEVPVSRIVPQPELPTLMLQPAPPQQIHIQQHLKFQIHPHGNTQTGKEGKYKLNGFFGNK</sequence>